<sequence length="494" mass="53743">MARTDSRAGDTLLGCPSCSSTCSSFAPELPLCRTSEAAGAAPGHVPTTPLLPAALGTGSRAWLCPPGSQHRHSHGSCAQEDSKRQTRACLPNSKRTPETQYKLWEYEMSTGACPPVYTADPGGIAGLRKITAAMLVPCEKEQACQRVFAFSKRSGAGEGEEVSRWRTGELEAEGESGGEQQPHFLGRSAIRSPEHTQKGAGWAEEHGEERLKAQSSSQPSPQEPGVLAQGSQRLAQKSAKLQDSSVSHVRKQPLEILSDSPSASYIIKHHLLMDYQTIVWASAPPFARPLSGHVLVGLLRHNRYRCEGKGMFALREEPCGKGDLPLKQKHTWEASRNRAPRFASQQKAAAVALYEDRNNLPNISFENGNVTEICKSNIKISERTWRHLSSSFTSVPEQVDWLSIRDLSQGYRHSADGSSTASAIMQFGACTAPVSATKREAVASSIVQLPGRLSQHRTGIRLVLKCIKTKLSSKIPYHLPLETSQNTIVLCSSF</sequence>
<evidence type="ECO:0000256" key="1">
    <source>
        <dbReference type="SAM" id="MobiDB-lite"/>
    </source>
</evidence>
<name>R0L6T6_ANAPL</name>
<gene>
    <name evidence="2" type="ORF">Anapl_06151</name>
</gene>
<keyword evidence="3" id="KW-1185">Reference proteome</keyword>
<feature type="compositionally biased region" description="Low complexity" evidence="1">
    <location>
        <begin position="214"/>
        <end position="224"/>
    </location>
</feature>
<dbReference type="AlphaFoldDB" id="R0L6T6"/>
<feature type="region of interest" description="Disordered" evidence="1">
    <location>
        <begin position="155"/>
        <end position="247"/>
    </location>
</feature>
<evidence type="ECO:0000313" key="2">
    <source>
        <dbReference type="EMBL" id="EOA97134.1"/>
    </source>
</evidence>
<evidence type="ECO:0000313" key="3">
    <source>
        <dbReference type="Proteomes" id="UP000296049"/>
    </source>
</evidence>
<dbReference type="EMBL" id="KB743771">
    <property type="protein sequence ID" value="EOA97134.1"/>
    <property type="molecule type" value="Genomic_DNA"/>
</dbReference>
<feature type="compositionally biased region" description="Basic and acidic residues" evidence="1">
    <location>
        <begin position="192"/>
        <end position="212"/>
    </location>
</feature>
<accession>R0L6T6</accession>
<dbReference type="Proteomes" id="UP000296049">
    <property type="component" value="Unassembled WGS sequence"/>
</dbReference>
<reference evidence="3" key="1">
    <citation type="journal article" date="2013" name="Nat. Genet.">
        <title>The duck genome and transcriptome provide insight into an avian influenza virus reservoir species.</title>
        <authorList>
            <person name="Huang Y."/>
            <person name="Li Y."/>
            <person name="Burt D.W."/>
            <person name="Chen H."/>
            <person name="Zhang Y."/>
            <person name="Qian W."/>
            <person name="Kim H."/>
            <person name="Gan S."/>
            <person name="Zhao Y."/>
            <person name="Li J."/>
            <person name="Yi K."/>
            <person name="Feng H."/>
            <person name="Zhu P."/>
            <person name="Li B."/>
            <person name="Liu Q."/>
            <person name="Fairley S."/>
            <person name="Magor K.E."/>
            <person name="Du Z."/>
            <person name="Hu X."/>
            <person name="Goodman L."/>
            <person name="Tafer H."/>
            <person name="Vignal A."/>
            <person name="Lee T."/>
            <person name="Kim K.W."/>
            <person name="Sheng Z."/>
            <person name="An Y."/>
            <person name="Searle S."/>
            <person name="Herrero J."/>
            <person name="Groenen M.A."/>
            <person name="Crooijmans R.P."/>
            <person name="Faraut T."/>
            <person name="Cai Q."/>
            <person name="Webster R.G."/>
            <person name="Aldridge J.R."/>
            <person name="Warren W.C."/>
            <person name="Bartschat S."/>
            <person name="Kehr S."/>
            <person name="Marz M."/>
            <person name="Stadler P.F."/>
            <person name="Smith J."/>
            <person name="Kraus R.H."/>
            <person name="Zhao Y."/>
            <person name="Ren L."/>
            <person name="Fei J."/>
            <person name="Morisson M."/>
            <person name="Kaiser P."/>
            <person name="Griffin D.K."/>
            <person name="Rao M."/>
            <person name="Pitel F."/>
            <person name="Wang J."/>
            <person name="Li N."/>
        </authorList>
    </citation>
    <scope>NUCLEOTIDE SEQUENCE [LARGE SCALE GENOMIC DNA]</scope>
</reference>
<proteinExistence type="predicted"/>
<organism evidence="2 3">
    <name type="scientific">Anas platyrhynchos</name>
    <name type="common">Mallard</name>
    <name type="synonym">Anas boschas</name>
    <dbReference type="NCBI Taxonomy" id="8839"/>
    <lineage>
        <taxon>Eukaryota</taxon>
        <taxon>Metazoa</taxon>
        <taxon>Chordata</taxon>
        <taxon>Craniata</taxon>
        <taxon>Vertebrata</taxon>
        <taxon>Euteleostomi</taxon>
        <taxon>Archelosauria</taxon>
        <taxon>Archosauria</taxon>
        <taxon>Dinosauria</taxon>
        <taxon>Saurischia</taxon>
        <taxon>Theropoda</taxon>
        <taxon>Coelurosauria</taxon>
        <taxon>Aves</taxon>
        <taxon>Neognathae</taxon>
        <taxon>Galloanserae</taxon>
        <taxon>Anseriformes</taxon>
        <taxon>Anatidae</taxon>
        <taxon>Anatinae</taxon>
        <taxon>Anas</taxon>
    </lineage>
</organism>
<protein>
    <submittedName>
        <fullName evidence="2">Uncharacterized protein</fullName>
    </submittedName>
</protein>
<feature type="compositionally biased region" description="Polar residues" evidence="1">
    <location>
        <begin position="229"/>
        <end position="247"/>
    </location>
</feature>